<evidence type="ECO:0000256" key="1">
    <source>
        <dbReference type="ARBA" id="ARBA00005636"/>
    </source>
</evidence>
<evidence type="ECO:0000313" key="11">
    <source>
        <dbReference type="EMBL" id="BAH83114.1"/>
    </source>
</evidence>
<evidence type="ECO:0000259" key="9">
    <source>
        <dbReference type="SMART" id="SM01382"/>
    </source>
</evidence>
<dbReference type="InterPro" id="IPR022669">
    <property type="entry name" value="Ribosomal_uL2_C"/>
</dbReference>
<feature type="compositionally biased region" description="Basic residues" evidence="8">
    <location>
        <begin position="261"/>
        <end position="281"/>
    </location>
</feature>
<dbReference type="SUPFAM" id="SSF50249">
    <property type="entry name" value="Nucleic acid-binding proteins"/>
    <property type="match status" value="1"/>
</dbReference>
<feature type="domain" description="Large ribosomal subunit protein uL2 C-terminal" evidence="9">
    <location>
        <begin position="132"/>
        <end position="259"/>
    </location>
</feature>
<dbReference type="InterPro" id="IPR008991">
    <property type="entry name" value="Translation_prot_SH3-like_sf"/>
</dbReference>
<dbReference type="STRING" id="476281.ICMP_255"/>
<feature type="region of interest" description="Disordered" evidence="8">
    <location>
        <begin position="229"/>
        <end position="281"/>
    </location>
</feature>
<name>C5WCQ8_9ENTR</name>
<keyword evidence="5 7" id="KW-0687">Ribonucleoprotein</keyword>
<feature type="domain" description="Large ribosomal subunit protein uL2 RNA-binding" evidence="10">
    <location>
        <begin position="50"/>
        <end position="126"/>
    </location>
</feature>
<gene>
    <name evidence="7 11" type="primary">rplB</name>
    <name evidence="11" type="ORF">ICMP_255</name>
</gene>
<keyword evidence="4 7" id="KW-0689">Ribosomal protein</keyword>
<evidence type="ECO:0000256" key="6">
    <source>
        <dbReference type="ARBA" id="ARBA00035242"/>
    </source>
</evidence>
<evidence type="ECO:0000313" key="12">
    <source>
        <dbReference type="Proteomes" id="UP000061704"/>
    </source>
</evidence>
<protein>
    <recommendedName>
        <fullName evidence="6 7">Large ribosomal subunit protein uL2</fullName>
    </recommendedName>
</protein>
<dbReference type="SUPFAM" id="SSF50104">
    <property type="entry name" value="Translation proteins SH3-like domain"/>
    <property type="match status" value="1"/>
</dbReference>
<dbReference type="InterPro" id="IPR005880">
    <property type="entry name" value="Ribosomal_uL2_bac/org-type"/>
</dbReference>
<dbReference type="Pfam" id="PF03947">
    <property type="entry name" value="Ribosomal_L2_C"/>
    <property type="match status" value="1"/>
</dbReference>
<evidence type="ECO:0000256" key="4">
    <source>
        <dbReference type="ARBA" id="ARBA00022980"/>
    </source>
</evidence>
<dbReference type="PROSITE" id="PS00467">
    <property type="entry name" value="RIBOSOMAL_L2"/>
    <property type="match status" value="1"/>
</dbReference>
<dbReference type="InterPro" id="IPR022671">
    <property type="entry name" value="Ribosomal_uL2_CS"/>
</dbReference>
<dbReference type="PANTHER" id="PTHR13691">
    <property type="entry name" value="RIBOSOMAL PROTEIN L2"/>
    <property type="match status" value="1"/>
</dbReference>
<dbReference type="FunFam" id="4.10.950.10:FF:000001">
    <property type="entry name" value="50S ribosomal protein L2"/>
    <property type="match status" value="1"/>
</dbReference>
<dbReference type="GO" id="GO:0015934">
    <property type="term" value="C:large ribosomal subunit"/>
    <property type="evidence" value="ECO:0007669"/>
    <property type="project" value="InterPro"/>
</dbReference>
<dbReference type="SMART" id="SM01383">
    <property type="entry name" value="Ribosomal_L2"/>
    <property type="match status" value="1"/>
</dbReference>
<dbReference type="NCBIfam" id="TIGR01171">
    <property type="entry name" value="rplB_bact"/>
    <property type="match status" value="1"/>
</dbReference>
<evidence type="ECO:0000256" key="3">
    <source>
        <dbReference type="ARBA" id="ARBA00022884"/>
    </source>
</evidence>
<dbReference type="GO" id="GO:0016740">
    <property type="term" value="F:transferase activity"/>
    <property type="evidence" value="ECO:0007669"/>
    <property type="project" value="InterPro"/>
</dbReference>
<dbReference type="Gene3D" id="2.30.30.30">
    <property type="match status" value="1"/>
</dbReference>
<dbReference type="AlphaFoldDB" id="C5WCQ8"/>
<dbReference type="HOGENOM" id="CLU_036235_2_1_6"/>
<sequence length="281" mass="30910">MNRLEENTMPIIKCNPTSSGRRHVIKVVNPELHKGKPVSCLITKKNKSGGRNNQGRITTRHIGGGHKKAYRLIDFKRNKDNIPAIVKHFEYDPNRSANIALIVYKDGKKSYILAPKGLKIGDEIISGVNAQIKIGNTLPMFNIPLGSTVHNIEIKPGKGGQIARSAGAYGQIVAREGSSVTIRLRSSEIRKLEATCRATIGVVGNADHMLRTLGKAGAKRWRGIRPTVRGTAMNPIDHPHGGGEGRNFGKHPVTPWGVQTKGKKTRKNKRTDKFIIHPRSK</sequence>
<dbReference type="HAMAP" id="MF_01320_B">
    <property type="entry name" value="Ribosomal_uL2_B"/>
    <property type="match status" value="1"/>
</dbReference>
<comment type="similarity">
    <text evidence="1 7">Belongs to the universal ribosomal protein uL2 family.</text>
</comment>
<reference evidence="11 12" key="1">
    <citation type="journal article" date="2011" name="Genome Biol. Evol.">
        <title>Reductive evolution of bacterial genome in insect gut environment.</title>
        <authorList>
            <person name="Nikoh N."/>
            <person name="Hosokawa T."/>
            <person name="Ohshima K."/>
            <person name="Hattori M."/>
            <person name="Fukatsu T."/>
        </authorList>
    </citation>
    <scope>NUCLEOTIDE SEQUENCE [LARGE SCALE GENOMIC DNA]</scope>
    <source>
        <strain evidence="11 12">Mpkobe</strain>
    </source>
</reference>
<evidence type="ECO:0000259" key="10">
    <source>
        <dbReference type="SMART" id="SM01383"/>
    </source>
</evidence>
<dbReference type="GO" id="GO:0005829">
    <property type="term" value="C:cytosol"/>
    <property type="evidence" value="ECO:0007669"/>
    <property type="project" value="UniProtKB-ARBA"/>
</dbReference>
<dbReference type="FunFam" id="2.40.50.140:FF:000003">
    <property type="entry name" value="50S ribosomal protein L2"/>
    <property type="match status" value="1"/>
</dbReference>
<accession>C5WCQ8</accession>
<dbReference type="Gene3D" id="2.40.50.140">
    <property type="entry name" value="Nucleic acid-binding proteins"/>
    <property type="match status" value="1"/>
</dbReference>
<dbReference type="InterPro" id="IPR014722">
    <property type="entry name" value="Rib_uL2_dom2"/>
</dbReference>
<evidence type="ECO:0000256" key="8">
    <source>
        <dbReference type="SAM" id="MobiDB-lite"/>
    </source>
</evidence>
<dbReference type="InterPro" id="IPR012340">
    <property type="entry name" value="NA-bd_OB-fold"/>
</dbReference>
<dbReference type="Proteomes" id="UP000061704">
    <property type="component" value="Chromosome"/>
</dbReference>
<dbReference type="EMBL" id="AP010872">
    <property type="protein sequence ID" value="BAH83114.1"/>
    <property type="molecule type" value="Genomic_DNA"/>
</dbReference>
<evidence type="ECO:0000256" key="7">
    <source>
        <dbReference type="HAMAP-Rule" id="MF_01320"/>
    </source>
</evidence>
<dbReference type="PANTHER" id="PTHR13691:SF5">
    <property type="entry name" value="LARGE RIBOSOMAL SUBUNIT PROTEIN UL2M"/>
    <property type="match status" value="1"/>
</dbReference>
<comment type="function">
    <text evidence="7">One of the primary rRNA binding proteins. Required for association of the 30S and 50S subunits to form the 70S ribosome, for tRNA binding and peptide bond formation. It has been suggested to have peptidyltransferase activity; this is somewhat controversial. Makes several contacts with the 16S rRNA in the 70S ribosome.</text>
</comment>
<evidence type="ECO:0000256" key="2">
    <source>
        <dbReference type="ARBA" id="ARBA00022730"/>
    </source>
</evidence>
<keyword evidence="12" id="KW-1185">Reference proteome</keyword>
<dbReference type="GO" id="GO:0003735">
    <property type="term" value="F:structural constituent of ribosome"/>
    <property type="evidence" value="ECO:0007669"/>
    <property type="project" value="InterPro"/>
</dbReference>
<dbReference type="GO" id="GO:0019843">
    <property type="term" value="F:rRNA binding"/>
    <property type="evidence" value="ECO:0007669"/>
    <property type="project" value="UniProtKB-UniRule"/>
</dbReference>
<proteinExistence type="inferred from homology"/>
<dbReference type="PIRSF" id="PIRSF002158">
    <property type="entry name" value="Ribosomal_L2"/>
    <property type="match status" value="1"/>
</dbReference>
<keyword evidence="2 7" id="KW-0699">rRNA-binding</keyword>
<evidence type="ECO:0000256" key="5">
    <source>
        <dbReference type="ARBA" id="ARBA00023274"/>
    </source>
</evidence>
<dbReference type="FunFam" id="2.30.30.30:FF:000001">
    <property type="entry name" value="50S ribosomal protein L2"/>
    <property type="match status" value="1"/>
</dbReference>
<dbReference type="InterPro" id="IPR002171">
    <property type="entry name" value="Ribosomal_uL2"/>
</dbReference>
<comment type="subunit">
    <text evidence="7">Part of the 50S ribosomal subunit. Forms a bridge to the 30S subunit in the 70S ribosome.</text>
</comment>
<dbReference type="KEGG" id="icp:ICMP_255"/>
<dbReference type="SMART" id="SM01382">
    <property type="entry name" value="Ribosomal_L2_C"/>
    <property type="match status" value="1"/>
</dbReference>
<dbReference type="InterPro" id="IPR022666">
    <property type="entry name" value="Ribosomal_uL2_RNA-bd_dom"/>
</dbReference>
<dbReference type="Pfam" id="PF00181">
    <property type="entry name" value="Ribosomal_L2_N"/>
    <property type="match status" value="1"/>
</dbReference>
<dbReference type="Gene3D" id="4.10.950.10">
    <property type="entry name" value="Ribosomal protein L2, domain 3"/>
    <property type="match status" value="1"/>
</dbReference>
<keyword evidence="3 7" id="KW-0694">RNA-binding</keyword>
<dbReference type="GO" id="GO:0002181">
    <property type="term" value="P:cytoplasmic translation"/>
    <property type="evidence" value="ECO:0007669"/>
    <property type="project" value="TreeGrafter"/>
</dbReference>
<organism evidence="11 12">
    <name type="scientific">Candidatus Ishikawaella capsulata Mpkobe</name>
    <dbReference type="NCBI Taxonomy" id="476281"/>
    <lineage>
        <taxon>Bacteria</taxon>
        <taxon>Pseudomonadati</taxon>
        <taxon>Pseudomonadota</taxon>
        <taxon>Gammaproteobacteria</taxon>
        <taxon>Enterobacterales</taxon>
        <taxon>Enterobacteriaceae</taxon>
        <taxon>Candidatus Ishikawella</taxon>
    </lineage>
</organism>
<dbReference type="InterPro" id="IPR014726">
    <property type="entry name" value="Ribosomal_uL2_dom3"/>
</dbReference>